<dbReference type="GO" id="GO:0003700">
    <property type="term" value="F:DNA-binding transcription factor activity"/>
    <property type="evidence" value="ECO:0007669"/>
    <property type="project" value="InterPro"/>
</dbReference>
<evidence type="ECO:0000313" key="6">
    <source>
        <dbReference type="EMBL" id="GGA49494.1"/>
    </source>
</evidence>
<dbReference type="SUPFAM" id="SSF46785">
    <property type="entry name" value="Winged helix' DNA-binding domain"/>
    <property type="match status" value="1"/>
</dbReference>
<evidence type="ECO:0000259" key="5">
    <source>
        <dbReference type="PROSITE" id="PS50931"/>
    </source>
</evidence>
<keyword evidence="7" id="KW-1185">Reference proteome</keyword>
<dbReference type="Proteomes" id="UP000596977">
    <property type="component" value="Unassembled WGS sequence"/>
</dbReference>
<dbReference type="Gene3D" id="3.40.190.10">
    <property type="entry name" value="Periplasmic binding protein-like II"/>
    <property type="match status" value="2"/>
</dbReference>
<dbReference type="RefSeq" id="WP_127074264.1">
    <property type="nucleotide sequence ID" value="NZ_BMKB01000003.1"/>
</dbReference>
<dbReference type="InterPro" id="IPR036388">
    <property type="entry name" value="WH-like_DNA-bd_sf"/>
</dbReference>
<dbReference type="InterPro" id="IPR058163">
    <property type="entry name" value="LysR-type_TF_proteobact-type"/>
</dbReference>
<dbReference type="InterPro" id="IPR036390">
    <property type="entry name" value="WH_DNA-bd_sf"/>
</dbReference>
<proteinExistence type="inferred from homology"/>
<keyword evidence="3" id="KW-0238">DNA-binding</keyword>
<dbReference type="PRINTS" id="PR00039">
    <property type="entry name" value="HTHLYSR"/>
</dbReference>
<dbReference type="PROSITE" id="PS50931">
    <property type="entry name" value="HTH_LYSR"/>
    <property type="match status" value="1"/>
</dbReference>
<protein>
    <submittedName>
        <fullName evidence="6">Transcriptional regulator</fullName>
    </submittedName>
</protein>
<feature type="domain" description="HTH lysR-type" evidence="5">
    <location>
        <begin position="9"/>
        <end position="66"/>
    </location>
</feature>
<dbReference type="GO" id="GO:0006351">
    <property type="term" value="P:DNA-templated transcription"/>
    <property type="evidence" value="ECO:0007669"/>
    <property type="project" value="TreeGrafter"/>
</dbReference>
<evidence type="ECO:0000256" key="3">
    <source>
        <dbReference type="ARBA" id="ARBA00023125"/>
    </source>
</evidence>
<organism evidence="6 7">
    <name type="scientific">Pelagibacterium lentulum</name>
    <dbReference type="NCBI Taxonomy" id="2029865"/>
    <lineage>
        <taxon>Bacteria</taxon>
        <taxon>Pseudomonadati</taxon>
        <taxon>Pseudomonadota</taxon>
        <taxon>Alphaproteobacteria</taxon>
        <taxon>Hyphomicrobiales</taxon>
        <taxon>Devosiaceae</taxon>
        <taxon>Pelagibacterium</taxon>
    </lineage>
</organism>
<dbReference type="AlphaFoldDB" id="A0A916RC39"/>
<dbReference type="Pfam" id="PF00126">
    <property type="entry name" value="HTH_1"/>
    <property type="match status" value="1"/>
</dbReference>
<dbReference type="EMBL" id="BMKB01000003">
    <property type="protein sequence ID" value="GGA49494.1"/>
    <property type="molecule type" value="Genomic_DNA"/>
</dbReference>
<dbReference type="PANTHER" id="PTHR30537">
    <property type="entry name" value="HTH-TYPE TRANSCRIPTIONAL REGULATOR"/>
    <property type="match status" value="1"/>
</dbReference>
<keyword evidence="4" id="KW-0804">Transcription</keyword>
<dbReference type="InterPro" id="IPR000847">
    <property type="entry name" value="LysR_HTH_N"/>
</dbReference>
<dbReference type="Pfam" id="PF03466">
    <property type="entry name" value="LysR_substrate"/>
    <property type="match status" value="1"/>
</dbReference>
<dbReference type="GO" id="GO:0043565">
    <property type="term" value="F:sequence-specific DNA binding"/>
    <property type="evidence" value="ECO:0007669"/>
    <property type="project" value="TreeGrafter"/>
</dbReference>
<evidence type="ECO:0000256" key="1">
    <source>
        <dbReference type="ARBA" id="ARBA00009437"/>
    </source>
</evidence>
<dbReference type="SUPFAM" id="SSF53850">
    <property type="entry name" value="Periplasmic binding protein-like II"/>
    <property type="match status" value="1"/>
</dbReference>
<comment type="similarity">
    <text evidence="1">Belongs to the LysR transcriptional regulatory family.</text>
</comment>
<sequence length="300" mass="33398">MIARNSYTPTINELLAFAACARLGTTTRAAEELNLTQSAISRSINALEDRLGVRLFHRVKQRLLLSDAGRALYREAESVLADIDRAAVTVMAFGGHSAVLRMAVLPTFANIWLIPRLSDFQAREPALTFDIVSRLTPVDFETAPYDAAIQRAHQRPAGAHADPLMDETLVVVAAPSLLKAYPVRDEADIAKLPLLQQATRPSLWLDWFRDAGLDSRTILRGARFEHFGMVINAAAAGMGAAIVPEMLVRQELEAERLVLASERRLESEAPYCLIYPERSLEIPGFERFRDWLIGRAHKRS</sequence>
<dbReference type="InterPro" id="IPR005119">
    <property type="entry name" value="LysR_subst-bd"/>
</dbReference>
<dbReference type="Gene3D" id="1.10.10.10">
    <property type="entry name" value="Winged helix-like DNA-binding domain superfamily/Winged helix DNA-binding domain"/>
    <property type="match status" value="1"/>
</dbReference>
<dbReference type="PANTHER" id="PTHR30537:SF26">
    <property type="entry name" value="GLYCINE CLEAVAGE SYSTEM TRANSCRIPTIONAL ACTIVATOR"/>
    <property type="match status" value="1"/>
</dbReference>
<reference evidence="6 7" key="1">
    <citation type="journal article" date="2014" name="Int. J. Syst. Evol. Microbiol.">
        <title>Complete genome sequence of Corynebacterium casei LMG S-19264T (=DSM 44701T), isolated from a smear-ripened cheese.</title>
        <authorList>
            <consortium name="US DOE Joint Genome Institute (JGI-PGF)"/>
            <person name="Walter F."/>
            <person name="Albersmeier A."/>
            <person name="Kalinowski J."/>
            <person name="Ruckert C."/>
        </authorList>
    </citation>
    <scope>NUCLEOTIDE SEQUENCE [LARGE SCALE GENOMIC DNA]</scope>
    <source>
        <strain evidence="6 7">CGMCC 1.15896</strain>
    </source>
</reference>
<name>A0A916RC39_9HYPH</name>
<evidence type="ECO:0000256" key="4">
    <source>
        <dbReference type="ARBA" id="ARBA00023163"/>
    </source>
</evidence>
<keyword evidence="2" id="KW-0805">Transcription regulation</keyword>
<accession>A0A916RC39</accession>
<gene>
    <name evidence="6" type="ORF">GCM10011499_19210</name>
</gene>
<evidence type="ECO:0000256" key="2">
    <source>
        <dbReference type="ARBA" id="ARBA00023015"/>
    </source>
</evidence>
<evidence type="ECO:0000313" key="7">
    <source>
        <dbReference type="Proteomes" id="UP000596977"/>
    </source>
</evidence>
<dbReference type="FunFam" id="3.40.190.10:FF:000017">
    <property type="entry name" value="Glycine cleavage system transcriptional activator"/>
    <property type="match status" value="1"/>
</dbReference>
<comment type="caution">
    <text evidence="6">The sequence shown here is derived from an EMBL/GenBank/DDBJ whole genome shotgun (WGS) entry which is preliminary data.</text>
</comment>
<dbReference type="OrthoDB" id="9807765at2"/>
<dbReference type="FunFam" id="1.10.10.10:FF:000001">
    <property type="entry name" value="LysR family transcriptional regulator"/>
    <property type="match status" value="1"/>
</dbReference>